<dbReference type="InterPro" id="IPR022175">
    <property type="entry name" value="BCAS3_dom"/>
</dbReference>
<dbReference type="Gene3D" id="2.130.10.10">
    <property type="entry name" value="YVTN repeat-like/Quinoprotein amine dehydrogenase"/>
    <property type="match status" value="1"/>
</dbReference>
<keyword evidence="6" id="KW-1185">Reference proteome</keyword>
<evidence type="ECO:0000313" key="5">
    <source>
        <dbReference type="EMBL" id="PIN13415.1"/>
    </source>
</evidence>
<dbReference type="InterPro" id="IPR036322">
    <property type="entry name" value="WD40_repeat_dom_sf"/>
</dbReference>
<evidence type="ECO:0000256" key="2">
    <source>
        <dbReference type="SAM" id="MobiDB-lite"/>
    </source>
</evidence>
<feature type="domain" description="BCAS3" evidence="3">
    <location>
        <begin position="603"/>
        <end position="740"/>
    </location>
</feature>
<dbReference type="GO" id="GO:0006914">
    <property type="term" value="P:autophagy"/>
    <property type="evidence" value="ECO:0007669"/>
    <property type="project" value="InterPro"/>
</dbReference>
<reference evidence="6" key="1">
    <citation type="journal article" date="2018" name="Gigascience">
        <title>Genome assembly of the Pink Ipe (Handroanthus impetiginosus, Bignoniaceae), a highly valued, ecologically keystone Neotropical timber forest tree.</title>
        <authorList>
            <person name="Silva-Junior O.B."/>
            <person name="Grattapaglia D."/>
            <person name="Novaes E."/>
            <person name="Collevatti R.G."/>
        </authorList>
    </citation>
    <scope>NUCLEOTIDE SEQUENCE [LARGE SCALE GENOMIC DNA]</scope>
    <source>
        <strain evidence="6">cv. UFG-1</strain>
    </source>
</reference>
<dbReference type="PANTHER" id="PTHR13268">
    <property type="entry name" value="BREAST CARCINOMA AMPLIFIED SEQUENCE 3"/>
    <property type="match status" value="1"/>
</dbReference>
<evidence type="ECO:0000256" key="1">
    <source>
        <dbReference type="ARBA" id="ARBA00004329"/>
    </source>
</evidence>
<organism evidence="5 6">
    <name type="scientific">Handroanthus impetiginosus</name>
    <dbReference type="NCBI Taxonomy" id="429701"/>
    <lineage>
        <taxon>Eukaryota</taxon>
        <taxon>Viridiplantae</taxon>
        <taxon>Streptophyta</taxon>
        <taxon>Embryophyta</taxon>
        <taxon>Tracheophyta</taxon>
        <taxon>Spermatophyta</taxon>
        <taxon>Magnoliopsida</taxon>
        <taxon>eudicotyledons</taxon>
        <taxon>Gunneridae</taxon>
        <taxon>Pentapetalae</taxon>
        <taxon>asterids</taxon>
        <taxon>lamiids</taxon>
        <taxon>Lamiales</taxon>
        <taxon>Bignoniaceae</taxon>
        <taxon>Crescentiina</taxon>
        <taxon>Tabebuia alliance</taxon>
        <taxon>Handroanthus</taxon>
    </lineage>
</organism>
<protein>
    <submittedName>
        <fullName evidence="5">WD40 repeat protein</fullName>
    </submittedName>
</protein>
<dbReference type="AlphaFoldDB" id="A0A2G9H7C3"/>
<dbReference type="SMART" id="SM00320">
    <property type="entry name" value="WD40"/>
    <property type="match status" value="2"/>
</dbReference>
<dbReference type="InterPro" id="IPR048382">
    <property type="entry name" value="BCAS3_WD40"/>
</dbReference>
<dbReference type="SUPFAM" id="SSF50978">
    <property type="entry name" value="WD40 repeat-like"/>
    <property type="match status" value="1"/>
</dbReference>
<dbReference type="InterPro" id="IPR045142">
    <property type="entry name" value="BCAS3-like"/>
</dbReference>
<accession>A0A2G9H7C3</accession>
<dbReference type="InterPro" id="IPR001680">
    <property type="entry name" value="WD40_rpt"/>
</dbReference>
<dbReference type="InterPro" id="IPR015943">
    <property type="entry name" value="WD40/YVTN_repeat-like_dom_sf"/>
</dbReference>
<proteinExistence type="predicted"/>
<dbReference type="GO" id="GO:0042594">
    <property type="term" value="P:response to starvation"/>
    <property type="evidence" value="ECO:0007669"/>
    <property type="project" value="TreeGrafter"/>
</dbReference>
<sequence>MRKGKGRNGKLLPNSLRIISSCIKTVSTNASTAVRSASASVAASISSVGEDCREQVLWAGFDKLELSPTAFRRILLLGYLKGFQVFDVEDASGLNELVSRRNGAVTFLQMLPAPANCDDAEKYKLPHPILVVVGGDEDESVTLLKNMGQGPVKNGSADSSVGRSFDPPTAVRFYSMKSNEYVKVIEFRSSVLMVRCSPRIVAIGLEEQVYCFDTATLEKKFTVLTYPVPQVGEQGAVGANRGYGPVAVGPRWLAYSPIRPLPLNTGRVSPKSLASSVSPSTSPGNGTVMARYAVESSKQLAAGILTLGDMGYKKLSKLYPDLLPDGANSPGWKIGKLAASEPENAGFVCVKDIVSSEVISHFKAHTSPIAALCFDPSGTLLVTASVHGNNINIFRIMPSHMCSGSGSSDWSTSYVHLYKIYRGITSAVIQDICFSHDSRWIAIVSSKGTCHIFVLSPFGGDDAFKALHANGQVTSLFLSSAPPWWCTPSFTINEKYSSPPPPCNLLVVSRIKCSDSGLLNSVSNVAASVVGKIWLPSGAVAAIFHNSNSTGSLDAHPSSTSLEYILVYTPSGFVVQHEIRSSIGLELSESRTQSLSAPQANPQNEESRVKVEPTQWWDVCRRLDNLEREESLSGRIFNRSNDHEIDVDSKTVSQENMSTGNKKLFKVDSLKSTERSHLYLSNAEVQINSYRLPIWKMSKLQFHVMQPPKADCYLDGEFEIEMTPSHEVEIRQKDLLPIFDHCPRVKSGWINGDIPTNEEGGSSDNCQAKEKTNEASIMCHSKPTSFSSTESSEGGTEKTVDFGLFFKEGYCNKPEINDHHKSTEVATDEVDSGGNNTHEEKPNEEGWIGGVFEFSEEG</sequence>
<dbReference type="OrthoDB" id="25778at2759"/>
<evidence type="ECO:0000259" key="3">
    <source>
        <dbReference type="Pfam" id="PF12490"/>
    </source>
</evidence>
<dbReference type="Pfam" id="PF21034">
    <property type="entry name" value="BCAS3_WD40"/>
    <property type="match status" value="2"/>
</dbReference>
<gene>
    <name evidence="5" type="ORF">CDL12_13962</name>
</gene>
<evidence type="ECO:0000259" key="4">
    <source>
        <dbReference type="Pfam" id="PF21034"/>
    </source>
</evidence>
<dbReference type="Pfam" id="PF12490">
    <property type="entry name" value="BCAS3"/>
    <property type="match status" value="1"/>
</dbReference>
<dbReference type="EMBL" id="NKXS01002484">
    <property type="protein sequence ID" value="PIN13415.1"/>
    <property type="molecule type" value="Genomic_DNA"/>
</dbReference>
<feature type="region of interest" description="Disordered" evidence="2">
    <location>
        <begin position="817"/>
        <end position="858"/>
    </location>
</feature>
<comment type="subcellular location">
    <subcellularLocation>
        <location evidence="1">Preautophagosomal structure</location>
    </subcellularLocation>
</comment>
<dbReference type="Proteomes" id="UP000231279">
    <property type="component" value="Unassembled WGS sequence"/>
</dbReference>
<comment type="caution">
    <text evidence="5">The sequence shown here is derived from an EMBL/GenBank/DDBJ whole genome shotgun (WGS) entry which is preliminary data.</text>
</comment>
<dbReference type="GO" id="GO:0000407">
    <property type="term" value="C:phagophore assembly site"/>
    <property type="evidence" value="ECO:0007669"/>
    <property type="project" value="UniProtKB-SubCell"/>
</dbReference>
<feature type="domain" description="BCAS3 WD40" evidence="4">
    <location>
        <begin position="348"/>
        <end position="466"/>
    </location>
</feature>
<evidence type="ECO:0000313" key="6">
    <source>
        <dbReference type="Proteomes" id="UP000231279"/>
    </source>
</evidence>
<dbReference type="PANTHER" id="PTHR13268:SF0">
    <property type="entry name" value="BCAS3 MICROTUBULE ASSOCIATED CELL MIGRATION FACTOR"/>
    <property type="match status" value="1"/>
</dbReference>
<name>A0A2G9H7C3_9LAMI</name>
<feature type="domain" description="BCAS3 WD40" evidence="4">
    <location>
        <begin position="166"/>
        <end position="256"/>
    </location>
</feature>